<dbReference type="Gene3D" id="3.30.310.70">
    <property type="entry name" value="TT1751-like domain"/>
    <property type="match status" value="1"/>
</dbReference>
<name>A0ABU6CS64_9GAMM</name>
<reference evidence="2 3" key="2">
    <citation type="submission" date="2024-01" db="EMBL/GenBank/DDBJ databases">
        <authorList>
            <person name="Xie X."/>
        </authorList>
    </citation>
    <scope>NUCLEOTIDE SEQUENCE [LARGE SCALE GENOMIC DNA]</scope>
    <source>
        <strain evidence="2">SCUT-1</strain>
    </source>
</reference>
<dbReference type="InterPro" id="IPR016796">
    <property type="entry name" value="UCP021774"/>
</dbReference>
<sequence length="136" mass="14825">MSYEFNITLQGSFDDVVEKVRAVLMDEQLGIVSEVNVQAIFKNKMDKDIPPYRIFGACNPKLASQIIEVEPNAGTLLPCNFILYESAPGSVVVSFMDPVTVLGLAQSDAAHEVGKAAKEKLLRVIDKLSAHQESAT</sequence>
<dbReference type="Pfam" id="PF03625">
    <property type="entry name" value="DUF302"/>
    <property type="match status" value="1"/>
</dbReference>
<protein>
    <submittedName>
        <fullName evidence="2">DUF302 domain-containing protein</fullName>
    </submittedName>
</protein>
<dbReference type="RefSeq" id="WP_324692595.1">
    <property type="nucleotide sequence ID" value="NZ_JAYMYJ010000004.1"/>
</dbReference>
<proteinExistence type="predicted"/>
<gene>
    <name evidence="2" type="ORF">VSS37_00260</name>
</gene>
<evidence type="ECO:0000259" key="1">
    <source>
        <dbReference type="Pfam" id="PF03625"/>
    </source>
</evidence>
<evidence type="ECO:0000313" key="3">
    <source>
        <dbReference type="Proteomes" id="UP001308005"/>
    </source>
</evidence>
<organism evidence="2 3">
    <name type="scientific">Candidatus Thiothrix phosphatis</name>
    <dbReference type="NCBI Taxonomy" id="3112415"/>
    <lineage>
        <taxon>Bacteria</taxon>
        <taxon>Pseudomonadati</taxon>
        <taxon>Pseudomonadota</taxon>
        <taxon>Gammaproteobacteria</taxon>
        <taxon>Thiotrichales</taxon>
        <taxon>Thiotrichaceae</taxon>
        <taxon>Thiothrix</taxon>
    </lineage>
</organism>
<accession>A0ABU6CS64</accession>
<dbReference type="Proteomes" id="UP001308005">
    <property type="component" value="Unassembled WGS sequence"/>
</dbReference>
<dbReference type="PIRSF" id="PIRSF021774">
    <property type="entry name" value="UCP021774"/>
    <property type="match status" value="1"/>
</dbReference>
<keyword evidence="3" id="KW-1185">Reference proteome</keyword>
<dbReference type="EMBL" id="JAYMYJ010000004">
    <property type="protein sequence ID" value="MEB4589401.1"/>
    <property type="molecule type" value="Genomic_DNA"/>
</dbReference>
<dbReference type="PANTHER" id="PTHR38342">
    <property type="entry name" value="SLR5037 PROTEIN"/>
    <property type="match status" value="1"/>
</dbReference>
<dbReference type="PANTHER" id="PTHR38342:SF1">
    <property type="entry name" value="SLR5037 PROTEIN"/>
    <property type="match status" value="1"/>
</dbReference>
<dbReference type="CDD" id="cd14797">
    <property type="entry name" value="DUF302"/>
    <property type="match status" value="1"/>
</dbReference>
<dbReference type="InterPro" id="IPR035923">
    <property type="entry name" value="TT1751-like_sf"/>
</dbReference>
<dbReference type="SUPFAM" id="SSF103247">
    <property type="entry name" value="TT1751-like"/>
    <property type="match status" value="1"/>
</dbReference>
<evidence type="ECO:0000313" key="2">
    <source>
        <dbReference type="EMBL" id="MEB4589401.1"/>
    </source>
</evidence>
<reference evidence="3" key="1">
    <citation type="submission" date="2023-07" db="EMBL/GenBank/DDBJ databases">
        <title>The carbon used by Thiothrix.</title>
        <authorList>
            <person name="Chen L."/>
        </authorList>
    </citation>
    <scope>NUCLEOTIDE SEQUENCE [LARGE SCALE GENOMIC DNA]</scope>
</reference>
<comment type="caution">
    <text evidence="2">The sequence shown here is derived from an EMBL/GenBank/DDBJ whole genome shotgun (WGS) entry which is preliminary data.</text>
</comment>
<dbReference type="InterPro" id="IPR005180">
    <property type="entry name" value="DUF302"/>
</dbReference>
<feature type="domain" description="DUF302" evidence="1">
    <location>
        <begin position="35"/>
        <end position="98"/>
    </location>
</feature>